<reference evidence="2" key="2">
    <citation type="submission" date="2022-06" db="UniProtKB">
        <authorList>
            <consortium name="EnsemblMetazoa"/>
        </authorList>
    </citation>
    <scope>IDENTIFICATION</scope>
    <source>
        <strain evidence="2">DF5081</strain>
    </source>
</reference>
<keyword evidence="1" id="KW-0472">Membrane</keyword>
<protein>
    <submittedName>
        <fullName evidence="2">Uncharacterized protein</fullName>
    </submittedName>
</protein>
<feature type="transmembrane region" description="Helical" evidence="1">
    <location>
        <begin position="87"/>
        <end position="106"/>
    </location>
</feature>
<reference evidence="3" key="1">
    <citation type="submission" date="2010-08" db="EMBL/GenBank/DDBJ databases">
        <authorList>
            <consortium name="Caenorhabditis japonica Sequencing Consortium"/>
            <person name="Wilson R.K."/>
        </authorList>
    </citation>
    <scope>NUCLEOTIDE SEQUENCE [LARGE SCALE GENOMIC DNA]</scope>
    <source>
        <strain evidence="3">DF5081</strain>
    </source>
</reference>
<feature type="transmembrane region" description="Helical" evidence="1">
    <location>
        <begin position="6"/>
        <end position="27"/>
    </location>
</feature>
<feature type="transmembrane region" description="Helical" evidence="1">
    <location>
        <begin position="48"/>
        <end position="67"/>
    </location>
</feature>
<keyword evidence="1" id="KW-0812">Transmembrane</keyword>
<accession>A0A8R1DG14</accession>
<evidence type="ECO:0000313" key="3">
    <source>
        <dbReference type="Proteomes" id="UP000005237"/>
    </source>
</evidence>
<evidence type="ECO:0000256" key="1">
    <source>
        <dbReference type="SAM" id="Phobius"/>
    </source>
</evidence>
<keyword evidence="3" id="KW-1185">Reference proteome</keyword>
<dbReference type="AlphaFoldDB" id="A0A8R1DG14"/>
<organism evidence="2 3">
    <name type="scientific">Caenorhabditis japonica</name>
    <dbReference type="NCBI Taxonomy" id="281687"/>
    <lineage>
        <taxon>Eukaryota</taxon>
        <taxon>Metazoa</taxon>
        <taxon>Ecdysozoa</taxon>
        <taxon>Nematoda</taxon>
        <taxon>Chromadorea</taxon>
        <taxon>Rhabditida</taxon>
        <taxon>Rhabditina</taxon>
        <taxon>Rhabditomorpha</taxon>
        <taxon>Rhabditoidea</taxon>
        <taxon>Rhabditidae</taxon>
        <taxon>Peloderinae</taxon>
        <taxon>Caenorhabditis</taxon>
    </lineage>
</organism>
<dbReference type="EnsemblMetazoa" id="CJA00923b.1">
    <property type="protein sequence ID" value="CJA00923b.1"/>
    <property type="gene ID" value="WBGene00120127"/>
</dbReference>
<evidence type="ECO:0000313" key="2">
    <source>
        <dbReference type="EnsemblMetazoa" id="CJA00923b.1"/>
    </source>
</evidence>
<dbReference type="Proteomes" id="UP000005237">
    <property type="component" value="Unassembled WGS sequence"/>
</dbReference>
<sequence>MYVPAQLGLILQSIIAVASLCTTFYFLEKHIKRSSIHRNFKLLLFAHFVRSYLHVIVVLVASVLLVFERAIATCLVQGYENQQSCKTSWSYAGFPLPLADLVIPIYSGMQMSKMKSVKIGSLNRAISRESSRQLATDTYEKIFKDQWA</sequence>
<proteinExistence type="predicted"/>
<keyword evidence="1" id="KW-1133">Transmembrane helix</keyword>
<name>A0A8R1DG14_CAEJA</name>